<organism evidence="4 5">
    <name type="scientific">Phorcysia thermohydrogeniphila</name>
    <dbReference type="NCBI Taxonomy" id="936138"/>
    <lineage>
        <taxon>Bacteria</taxon>
        <taxon>Pseudomonadati</taxon>
        <taxon>Aquificota</taxon>
        <taxon>Aquificia</taxon>
        <taxon>Desulfurobacteriales</taxon>
        <taxon>Desulfurobacteriaceae</taxon>
        <taxon>Phorcysia</taxon>
    </lineage>
</organism>
<protein>
    <submittedName>
        <fullName evidence="4">23S rRNA (Guanosine2251-2'-O)-methyltransferase</fullName>
    </submittedName>
</protein>
<dbReference type="InterPro" id="IPR029026">
    <property type="entry name" value="tRNA_m1G_MTases_N"/>
</dbReference>
<dbReference type="SUPFAM" id="SSF55315">
    <property type="entry name" value="L30e-like"/>
    <property type="match status" value="1"/>
</dbReference>
<dbReference type="OrthoDB" id="9785673at2"/>
<name>A0A4R1GDT0_9BACT</name>
<dbReference type="Pfam" id="PF00588">
    <property type="entry name" value="SpoU_methylase"/>
    <property type="match status" value="1"/>
</dbReference>
<keyword evidence="5" id="KW-1185">Reference proteome</keyword>
<evidence type="ECO:0000313" key="5">
    <source>
        <dbReference type="Proteomes" id="UP000295777"/>
    </source>
</evidence>
<dbReference type="SUPFAM" id="SSF75217">
    <property type="entry name" value="alpha/beta knot"/>
    <property type="match status" value="1"/>
</dbReference>
<dbReference type="Gene3D" id="3.40.1280.10">
    <property type="match status" value="1"/>
</dbReference>
<dbReference type="RefSeq" id="WP_132524643.1">
    <property type="nucleotide sequence ID" value="NZ_SMFV01000001.1"/>
</dbReference>
<reference evidence="4 5" key="1">
    <citation type="submission" date="2019-03" db="EMBL/GenBank/DDBJ databases">
        <title>Genomic Encyclopedia of Archaeal and Bacterial Type Strains, Phase II (KMG-II): from individual species to whole genera.</title>
        <authorList>
            <person name="Goeker M."/>
        </authorList>
    </citation>
    <scope>NUCLEOTIDE SEQUENCE [LARGE SCALE GENOMIC DNA]</scope>
    <source>
        <strain evidence="4 5">DSM 24425</strain>
    </source>
</reference>
<comment type="caution">
    <text evidence="4">The sequence shown here is derived from an EMBL/GenBank/DDBJ whole genome shotgun (WGS) entry which is preliminary data.</text>
</comment>
<dbReference type="InterPro" id="IPR029028">
    <property type="entry name" value="Alpha/beta_knot_MTases"/>
</dbReference>
<evidence type="ECO:0000313" key="4">
    <source>
        <dbReference type="EMBL" id="TCK06264.1"/>
    </source>
</evidence>
<dbReference type="InterPro" id="IPR013123">
    <property type="entry name" value="SpoU_subst-bd"/>
</dbReference>
<dbReference type="GO" id="GO:0003723">
    <property type="term" value="F:RNA binding"/>
    <property type="evidence" value="ECO:0007669"/>
    <property type="project" value="InterPro"/>
</dbReference>
<dbReference type="Proteomes" id="UP000295777">
    <property type="component" value="Unassembled WGS sequence"/>
</dbReference>
<dbReference type="CDD" id="cd18103">
    <property type="entry name" value="SpoU-like_RlmB"/>
    <property type="match status" value="1"/>
</dbReference>
<keyword evidence="1 4" id="KW-0489">Methyltransferase</keyword>
<dbReference type="GO" id="GO:0008173">
    <property type="term" value="F:RNA methyltransferase activity"/>
    <property type="evidence" value="ECO:0007669"/>
    <property type="project" value="InterPro"/>
</dbReference>
<dbReference type="Gene3D" id="3.30.1330.30">
    <property type="match status" value="1"/>
</dbReference>
<dbReference type="GO" id="GO:0006396">
    <property type="term" value="P:RNA processing"/>
    <property type="evidence" value="ECO:0007669"/>
    <property type="project" value="InterPro"/>
</dbReference>
<accession>A0A4R1GDT0</accession>
<proteinExistence type="predicted"/>
<evidence type="ECO:0000256" key="1">
    <source>
        <dbReference type="ARBA" id="ARBA00022603"/>
    </source>
</evidence>
<feature type="domain" description="RNA 2-O ribose methyltransferase substrate binding" evidence="3">
    <location>
        <begin position="2"/>
        <end position="75"/>
    </location>
</feature>
<dbReference type="GO" id="GO:0005829">
    <property type="term" value="C:cytosol"/>
    <property type="evidence" value="ECO:0007669"/>
    <property type="project" value="TreeGrafter"/>
</dbReference>
<dbReference type="AlphaFoldDB" id="A0A4R1GDT0"/>
<dbReference type="PANTHER" id="PTHR46429">
    <property type="entry name" value="23S RRNA (GUANOSINE-2'-O-)-METHYLTRANSFERASE RLMB"/>
    <property type="match status" value="1"/>
</dbReference>
<dbReference type="GO" id="GO:0032259">
    <property type="term" value="P:methylation"/>
    <property type="evidence" value="ECO:0007669"/>
    <property type="project" value="UniProtKB-KW"/>
</dbReference>
<dbReference type="InterPro" id="IPR004441">
    <property type="entry name" value="rRNA_MeTrfase_TrmH"/>
</dbReference>
<evidence type="ECO:0000259" key="3">
    <source>
        <dbReference type="SMART" id="SM00967"/>
    </source>
</evidence>
<dbReference type="SMART" id="SM00967">
    <property type="entry name" value="SpoU_sub_bind"/>
    <property type="match status" value="1"/>
</dbReference>
<dbReference type="NCBIfam" id="TIGR00186">
    <property type="entry name" value="rRNA_methyl_3"/>
    <property type="match status" value="1"/>
</dbReference>
<dbReference type="PANTHER" id="PTHR46429:SF1">
    <property type="entry name" value="23S RRNA (GUANOSINE-2'-O-)-METHYLTRANSFERASE RLMB"/>
    <property type="match status" value="1"/>
</dbReference>
<dbReference type="InterPro" id="IPR029064">
    <property type="entry name" value="Ribosomal_eL30-like_sf"/>
</dbReference>
<sequence>MVIWGRNAVEEAVKSRKAIEKVYLQYGKFFEPEFLELLEKRNIRFQWTKKKQLEKLTGTTKHQGIVAILSPISYLSDEELFKLTVKKKSFFVVLDGITEPQNLGTVARTVESFGGTGLLLPTKGSAPINEVAVKASSGAILHLKVSRVPDLTASLIKFRSLGGKIYAVETGGKDIRKVAFKKPLALILGSEGRGISGKLLELSDEIATIPLSGKTPSLNVSVATGIAVWEVVR</sequence>
<keyword evidence="2 4" id="KW-0808">Transferase</keyword>
<dbReference type="InterPro" id="IPR001537">
    <property type="entry name" value="SpoU_MeTrfase"/>
</dbReference>
<dbReference type="Pfam" id="PF08032">
    <property type="entry name" value="SpoU_sub_bind"/>
    <property type="match status" value="1"/>
</dbReference>
<dbReference type="EMBL" id="SMFV01000001">
    <property type="protein sequence ID" value="TCK06264.1"/>
    <property type="molecule type" value="Genomic_DNA"/>
</dbReference>
<evidence type="ECO:0000256" key="2">
    <source>
        <dbReference type="ARBA" id="ARBA00022679"/>
    </source>
</evidence>
<gene>
    <name evidence="4" type="ORF">CLV27_0065</name>
</gene>